<sequence>MTLPPRPSAERRKVHANTGTIKEPAMLTLISILAAMAVGALGQAINATAIEFHPDGRVGACGFMLEPDAIALLFSPQQFNTSLCGHRAEIAWESGTLVQSIPISGICHICKGENVAPSTQAYVEFGAPQNTTIDVLYAS</sequence>
<dbReference type="EMBL" id="JARKIB010000039">
    <property type="protein sequence ID" value="KAJ7759499.1"/>
    <property type="molecule type" value="Genomic_DNA"/>
</dbReference>
<reference evidence="1" key="1">
    <citation type="submission" date="2023-03" db="EMBL/GenBank/DDBJ databases">
        <title>Massive genome expansion in bonnet fungi (Mycena s.s.) driven by repeated elements and novel gene families across ecological guilds.</title>
        <authorList>
            <consortium name="Lawrence Berkeley National Laboratory"/>
            <person name="Harder C.B."/>
            <person name="Miyauchi S."/>
            <person name="Viragh M."/>
            <person name="Kuo A."/>
            <person name="Thoen E."/>
            <person name="Andreopoulos B."/>
            <person name="Lu D."/>
            <person name="Skrede I."/>
            <person name="Drula E."/>
            <person name="Henrissat B."/>
            <person name="Morin E."/>
            <person name="Kohler A."/>
            <person name="Barry K."/>
            <person name="LaButti K."/>
            <person name="Morin E."/>
            <person name="Salamov A."/>
            <person name="Lipzen A."/>
            <person name="Mereny Z."/>
            <person name="Hegedus B."/>
            <person name="Baldrian P."/>
            <person name="Stursova M."/>
            <person name="Weitz H."/>
            <person name="Taylor A."/>
            <person name="Grigoriev I.V."/>
            <person name="Nagy L.G."/>
            <person name="Martin F."/>
            <person name="Kauserud H."/>
        </authorList>
    </citation>
    <scope>NUCLEOTIDE SEQUENCE</scope>
    <source>
        <strain evidence="1">CBHHK182m</strain>
    </source>
</reference>
<keyword evidence="2" id="KW-1185">Reference proteome</keyword>
<evidence type="ECO:0000313" key="2">
    <source>
        <dbReference type="Proteomes" id="UP001215598"/>
    </source>
</evidence>
<comment type="caution">
    <text evidence="1">The sequence shown here is derived from an EMBL/GenBank/DDBJ whole genome shotgun (WGS) entry which is preliminary data.</text>
</comment>
<evidence type="ECO:0000313" key="1">
    <source>
        <dbReference type="EMBL" id="KAJ7759499.1"/>
    </source>
</evidence>
<protein>
    <submittedName>
        <fullName evidence="1">Uncharacterized protein</fullName>
    </submittedName>
</protein>
<name>A0AAD7JA42_9AGAR</name>
<dbReference type="Proteomes" id="UP001215598">
    <property type="component" value="Unassembled WGS sequence"/>
</dbReference>
<dbReference type="AlphaFoldDB" id="A0AAD7JA42"/>
<proteinExistence type="predicted"/>
<accession>A0AAD7JA42</accession>
<organism evidence="1 2">
    <name type="scientific">Mycena metata</name>
    <dbReference type="NCBI Taxonomy" id="1033252"/>
    <lineage>
        <taxon>Eukaryota</taxon>
        <taxon>Fungi</taxon>
        <taxon>Dikarya</taxon>
        <taxon>Basidiomycota</taxon>
        <taxon>Agaricomycotina</taxon>
        <taxon>Agaricomycetes</taxon>
        <taxon>Agaricomycetidae</taxon>
        <taxon>Agaricales</taxon>
        <taxon>Marasmiineae</taxon>
        <taxon>Mycenaceae</taxon>
        <taxon>Mycena</taxon>
    </lineage>
</organism>
<gene>
    <name evidence="1" type="ORF">B0H16DRAFT_1688932</name>
</gene>